<accession>A0A2A4J8Y0</accession>
<evidence type="ECO:0008006" key="3">
    <source>
        <dbReference type="Google" id="ProtNLM"/>
    </source>
</evidence>
<feature type="chain" id="PRO_5012878750" description="WAP domain-containing protein" evidence="1">
    <location>
        <begin position="19"/>
        <end position="117"/>
    </location>
</feature>
<feature type="signal peptide" evidence="1">
    <location>
        <begin position="1"/>
        <end position="18"/>
    </location>
</feature>
<dbReference type="Gene3D" id="2.20.20.10">
    <property type="entry name" value="Anthopleurin-A"/>
    <property type="match status" value="1"/>
</dbReference>
<dbReference type="InterPro" id="IPR023355">
    <property type="entry name" value="Myo_ane_neurotoxin_sf"/>
</dbReference>
<name>A0A2A4J8Y0_HELVI</name>
<sequence length="117" mass="12858">MFSKNIVIVLCFVGIVKGYDDFKVLDSIQQERPCTARGGLCTIAADCPKEHLVEERGLCPSQRSQGIECCYGLSVKETRCEKRGGMCMSGKRPCSDVVMFKGATDCPKDTKCCVLVH</sequence>
<organism evidence="2">
    <name type="scientific">Heliothis virescens</name>
    <name type="common">Tobacco budworm moth</name>
    <dbReference type="NCBI Taxonomy" id="7102"/>
    <lineage>
        <taxon>Eukaryota</taxon>
        <taxon>Metazoa</taxon>
        <taxon>Ecdysozoa</taxon>
        <taxon>Arthropoda</taxon>
        <taxon>Hexapoda</taxon>
        <taxon>Insecta</taxon>
        <taxon>Pterygota</taxon>
        <taxon>Neoptera</taxon>
        <taxon>Endopterygota</taxon>
        <taxon>Lepidoptera</taxon>
        <taxon>Glossata</taxon>
        <taxon>Ditrysia</taxon>
        <taxon>Noctuoidea</taxon>
        <taxon>Noctuidae</taxon>
        <taxon>Heliothinae</taxon>
        <taxon>Heliothis</taxon>
    </lineage>
</organism>
<keyword evidence="1" id="KW-0732">Signal</keyword>
<evidence type="ECO:0000256" key="1">
    <source>
        <dbReference type="SAM" id="SignalP"/>
    </source>
</evidence>
<comment type="caution">
    <text evidence="2">The sequence shown here is derived from an EMBL/GenBank/DDBJ whole genome shotgun (WGS) entry which is preliminary data.</text>
</comment>
<proteinExistence type="predicted"/>
<gene>
    <name evidence="2" type="ORF">B5V51_5470</name>
</gene>
<dbReference type="AlphaFoldDB" id="A0A2A4J8Y0"/>
<dbReference type="EMBL" id="NWSH01002471">
    <property type="protein sequence ID" value="PCG68226.1"/>
    <property type="molecule type" value="Genomic_DNA"/>
</dbReference>
<reference evidence="2" key="1">
    <citation type="submission" date="2017-09" db="EMBL/GenBank/DDBJ databases">
        <title>Contemporary evolution of a Lepidopteran species, Heliothis virescens, in response to modern agricultural practices.</title>
        <authorList>
            <person name="Fritz M.L."/>
            <person name="Deyonke A.M."/>
            <person name="Papanicolaou A."/>
            <person name="Micinski S."/>
            <person name="Westbrook J."/>
            <person name="Gould F."/>
        </authorList>
    </citation>
    <scope>NUCLEOTIDE SEQUENCE [LARGE SCALE GENOMIC DNA]</scope>
    <source>
        <strain evidence="2">HvINT-</strain>
        <tissue evidence="2">Whole body</tissue>
    </source>
</reference>
<evidence type="ECO:0000313" key="2">
    <source>
        <dbReference type="EMBL" id="PCG68226.1"/>
    </source>
</evidence>
<protein>
    <recommendedName>
        <fullName evidence="3">WAP domain-containing protein</fullName>
    </recommendedName>
</protein>